<dbReference type="EMBL" id="PNEN01000102">
    <property type="protein sequence ID" value="PPJ61201.1"/>
    <property type="molecule type" value="Genomic_DNA"/>
</dbReference>
<reference evidence="5" key="1">
    <citation type="journal article" date="2017" name="bioRxiv">
        <title>Conservation of a gene cluster reveals novel cercosporin biosynthetic mechanisms and extends production to the genus Colletotrichum.</title>
        <authorList>
            <person name="de Jonge R."/>
            <person name="Ebert M.K."/>
            <person name="Huitt-Roehl C.R."/>
            <person name="Pal P."/>
            <person name="Suttle J.C."/>
            <person name="Spanner R.E."/>
            <person name="Neubauer J.D."/>
            <person name="Jurick W.M.II."/>
            <person name="Stott K.A."/>
            <person name="Secor G.A."/>
            <person name="Thomma B.P.H.J."/>
            <person name="Van de Peer Y."/>
            <person name="Townsend C.A."/>
            <person name="Bolton M.D."/>
        </authorList>
    </citation>
    <scope>NUCLEOTIDE SEQUENCE [LARGE SCALE GENOMIC DNA]</scope>
    <source>
        <strain evidence="5">CBS538.71</strain>
    </source>
</reference>
<dbReference type="PANTHER" id="PTHR16943:SF8">
    <property type="entry name" value="2-METHYLCITRATE DEHYDRATASE"/>
    <property type="match status" value="1"/>
</dbReference>
<dbReference type="Pfam" id="PF03972">
    <property type="entry name" value="MmgE_PrpD_N"/>
    <property type="match status" value="1"/>
</dbReference>
<evidence type="ECO:0000259" key="3">
    <source>
        <dbReference type="Pfam" id="PF19305"/>
    </source>
</evidence>
<dbReference type="InterPro" id="IPR005656">
    <property type="entry name" value="MmgE_PrpD"/>
</dbReference>
<evidence type="ECO:0008006" key="6">
    <source>
        <dbReference type="Google" id="ProtNLM"/>
    </source>
</evidence>
<comment type="similarity">
    <text evidence="1">Belongs to the PrpD family.</text>
</comment>
<dbReference type="InterPro" id="IPR042183">
    <property type="entry name" value="MmgE/PrpD_sf_1"/>
</dbReference>
<accession>A0A2S6CNA4</accession>
<protein>
    <recommendedName>
        <fullName evidence="6">MmgE/PrpD family protein</fullName>
    </recommendedName>
</protein>
<evidence type="ECO:0000313" key="5">
    <source>
        <dbReference type="Proteomes" id="UP000237631"/>
    </source>
</evidence>
<dbReference type="STRING" id="357750.A0A2S6CNA4"/>
<evidence type="ECO:0000259" key="2">
    <source>
        <dbReference type="Pfam" id="PF03972"/>
    </source>
</evidence>
<feature type="domain" description="MmgE/PrpD C-terminal" evidence="3">
    <location>
        <begin position="275"/>
        <end position="438"/>
    </location>
</feature>
<dbReference type="InterPro" id="IPR045337">
    <property type="entry name" value="MmgE_PrpD_C"/>
</dbReference>
<name>A0A2S6CNA4_9PEZI</name>
<keyword evidence="5" id="KW-1185">Reference proteome</keyword>
<sequence length="455" mass="49057">MATRTLASWAINLQPSSVPDSVKRAAIRSLYNYLGCAIGGASHVTVAKTRDALADFFGKPTSTIYGNRGTLRVDCQHAALLNGIASHVHDYDDTHLPTIIHPTGPVASAILAYAENCSVSGLDLITALVTGIEVSCKLGLSVWPSHYDIGWHITSTTGSIGAAIAVAKLMHLDETQITHAIGIAATQATGLREMFGSDTKSFHVGRAAQNGLLAAHLAKKGFTSSEVALEAKRGWANVVLGSSERKPELNKYCSTSTPEGLGQTWEIERNAFKPFPCGIVCHPAIDGAIRLHQRLNDREIRMEDVARIDLLVHPLVIELTSKRKPKDGLEGKFSVFHGAAVGFIYGKAGPAEYADTVVTDAAVIDLRDRIDAHIDRGLRADEADIAVTMKDGEVLHEHVDHAVGSLEKPLTDQQLTTKFLDQCSLVLGEQNAERVSRLAWRIEGANYVAALLRDL</sequence>
<dbReference type="Pfam" id="PF19305">
    <property type="entry name" value="MmgE_PrpD_C"/>
    <property type="match status" value="1"/>
</dbReference>
<evidence type="ECO:0000256" key="1">
    <source>
        <dbReference type="ARBA" id="ARBA00006174"/>
    </source>
</evidence>
<comment type="caution">
    <text evidence="4">The sequence shown here is derived from an EMBL/GenBank/DDBJ whole genome shotgun (WGS) entry which is preliminary data.</text>
</comment>
<dbReference type="PANTHER" id="PTHR16943">
    <property type="entry name" value="2-METHYLCITRATE DEHYDRATASE-RELATED"/>
    <property type="match status" value="1"/>
</dbReference>
<dbReference type="InterPro" id="IPR045336">
    <property type="entry name" value="MmgE_PrpD_N"/>
</dbReference>
<proteinExistence type="inferred from homology"/>
<feature type="domain" description="MmgE/PrpD N-terminal" evidence="2">
    <location>
        <begin position="5"/>
        <end position="245"/>
    </location>
</feature>
<dbReference type="InterPro" id="IPR042188">
    <property type="entry name" value="MmgE/PrpD_sf_2"/>
</dbReference>
<dbReference type="AlphaFoldDB" id="A0A2S6CNA4"/>
<dbReference type="GO" id="GO:0016829">
    <property type="term" value="F:lyase activity"/>
    <property type="evidence" value="ECO:0007669"/>
    <property type="project" value="InterPro"/>
</dbReference>
<dbReference type="InterPro" id="IPR036148">
    <property type="entry name" value="MmgE/PrpD_sf"/>
</dbReference>
<dbReference type="Gene3D" id="3.30.1330.120">
    <property type="entry name" value="2-methylcitrate dehydratase PrpD"/>
    <property type="match status" value="1"/>
</dbReference>
<dbReference type="SUPFAM" id="SSF103378">
    <property type="entry name" value="2-methylcitrate dehydratase PrpD"/>
    <property type="match status" value="1"/>
</dbReference>
<evidence type="ECO:0000313" key="4">
    <source>
        <dbReference type="EMBL" id="PPJ61201.1"/>
    </source>
</evidence>
<organism evidence="4 5">
    <name type="scientific">Cercospora berteroae</name>
    <dbReference type="NCBI Taxonomy" id="357750"/>
    <lineage>
        <taxon>Eukaryota</taxon>
        <taxon>Fungi</taxon>
        <taxon>Dikarya</taxon>
        <taxon>Ascomycota</taxon>
        <taxon>Pezizomycotina</taxon>
        <taxon>Dothideomycetes</taxon>
        <taxon>Dothideomycetidae</taxon>
        <taxon>Mycosphaerellales</taxon>
        <taxon>Mycosphaerellaceae</taxon>
        <taxon>Cercospora</taxon>
    </lineage>
</organism>
<gene>
    <name evidence="4" type="ORF">CBER1_10288</name>
</gene>
<dbReference type="OrthoDB" id="10267976at2759"/>
<dbReference type="Proteomes" id="UP000237631">
    <property type="component" value="Unassembled WGS sequence"/>
</dbReference>
<dbReference type="Gene3D" id="1.10.4100.10">
    <property type="entry name" value="2-methylcitrate dehydratase PrpD"/>
    <property type="match status" value="1"/>
</dbReference>